<dbReference type="PANTHER" id="PTHR31793:SF27">
    <property type="entry name" value="NOVEL THIOESTERASE SUPERFAMILY DOMAIN AND SAPOSIN A-TYPE DOMAIN CONTAINING PROTEIN (0610012H03RIK)"/>
    <property type="match status" value="1"/>
</dbReference>
<dbReference type="InterPro" id="IPR029069">
    <property type="entry name" value="HotDog_dom_sf"/>
</dbReference>
<dbReference type="CDD" id="cd00586">
    <property type="entry name" value="4HBT"/>
    <property type="match status" value="1"/>
</dbReference>
<dbReference type="Proteomes" id="UP000037392">
    <property type="component" value="Unassembled WGS sequence"/>
</dbReference>
<evidence type="ECO:0008006" key="5">
    <source>
        <dbReference type="Google" id="ProtNLM"/>
    </source>
</evidence>
<evidence type="ECO:0000256" key="2">
    <source>
        <dbReference type="ARBA" id="ARBA00022801"/>
    </source>
</evidence>
<organism evidence="3 4">
    <name type="scientific">[Clostridium] citroniae WAL-19142</name>
    <dbReference type="NCBI Taxonomy" id="742734"/>
    <lineage>
        <taxon>Bacteria</taxon>
        <taxon>Bacillati</taxon>
        <taxon>Bacillota</taxon>
        <taxon>Clostridia</taxon>
        <taxon>Lachnospirales</taxon>
        <taxon>Lachnospiraceae</taxon>
        <taxon>Enterocloster</taxon>
    </lineage>
</organism>
<comment type="caution">
    <text evidence="3">The sequence shown here is derived from an EMBL/GenBank/DDBJ whole genome shotgun (WGS) entry which is preliminary data.</text>
</comment>
<gene>
    <name evidence="3" type="ORF">HMPREF9470_02185</name>
</gene>
<dbReference type="PIRSF" id="PIRSF003230">
    <property type="entry name" value="YbgC"/>
    <property type="match status" value="1"/>
</dbReference>
<reference evidence="3 4" key="1">
    <citation type="submission" date="2011-04" db="EMBL/GenBank/DDBJ databases">
        <title>The Genome Sequence of Clostridium citroniae WAL-19142.</title>
        <authorList>
            <consortium name="The Broad Institute Genome Sequencing Platform"/>
            <person name="Earl A."/>
            <person name="Ward D."/>
            <person name="Feldgarden M."/>
            <person name="Gevers D."/>
            <person name="Warren Y.A."/>
            <person name="Tyrrell K.L."/>
            <person name="Citron D.M."/>
            <person name="Goldstein E.J."/>
            <person name="Daigneault M."/>
            <person name="Allen-Vercoe E."/>
            <person name="Young S.K."/>
            <person name="Zeng Q."/>
            <person name="Gargeya S."/>
            <person name="Fitzgerald M."/>
            <person name="Haas B."/>
            <person name="Abouelleil A."/>
            <person name="Alvarado L."/>
            <person name="Arachchi H.M."/>
            <person name="Berlin A."/>
            <person name="Brown A."/>
            <person name="Chapman S.B."/>
            <person name="Chen Z."/>
            <person name="Dunbar C."/>
            <person name="Freedman E."/>
            <person name="Gearin G."/>
            <person name="Gellesch M."/>
            <person name="Goldberg J."/>
            <person name="Griggs A."/>
            <person name="Gujja S."/>
            <person name="Heilman E.R."/>
            <person name="Heiman D."/>
            <person name="Howarth C."/>
            <person name="Larson L."/>
            <person name="Lui A."/>
            <person name="MacDonald P.J."/>
            <person name="Mehta T."/>
            <person name="Montmayeur A."/>
            <person name="Murphy C."/>
            <person name="Neiman D."/>
            <person name="Pearson M."/>
            <person name="Priest M."/>
            <person name="Roberts A."/>
            <person name="Saif S."/>
            <person name="Shea T."/>
            <person name="Shenoy N."/>
            <person name="Sisk P."/>
            <person name="Stolte C."/>
            <person name="Sykes S."/>
            <person name="White J."/>
            <person name="Yandava C."/>
            <person name="Wortman J."/>
            <person name="Nusbaum C."/>
            <person name="Birren B."/>
        </authorList>
    </citation>
    <scope>NUCLEOTIDE SEQUENCE [LARGE SCALE GENOMIC DNA]</scope>
    <source>
        <strain evidence="3 4">WAL-19142</strain>
    </source>
</reference>
<dbReference type="OrthoDB" id="9800856at2"/>
<dbReference type="AlphaFoldDB" id="A0A0J9EWA4"/>
<dbReference type="Gene3D" id="3.10.129.10">
    <property type="entry name" value="Hotdog Thioesterase"/>
    <property type="match status" value="1"/>
</dbReference>
<evidence type="ECO:0000256" key="1">
    <source>
        <dbReference type="ARBA" id="ARBA00005953"/>
    </source>
</evidence>
<dbReference type="Pfam" id="PF13279">
    <property type="entry name" value="4HBT_2"/>
    <property type="match status" value="1"/>
</dbReference>
<dbReference type="EMBL" id="ADLK01000019">
    <property type="protein sequence ID" value="KMW20170.1"/>
    <property type="molecule type" value="Genomic_DNA"/>
</dbReference>
<proteinExistence type="inferred from homology"/>
<dbReference type="NCBIfam" id="TIGR00051">
    <property type="entry name" value="YbgC/FadM family acyl-CoA thioesterase"/>
    <property type="match status" value="1"/>
</dbReference>
<dbReference type="SUPFAM" id="SSF54637">
    <property type="entry name" value="Thioesterase/thiol ester dehydrase-isomerase"/>
    <property type="match status" value="1"/>
</dbReference>
<protein>
    <recommendedName>
        <fullName evidence="5">Thioesterase domain-containing protein</fullName>
    </recommendedName>
</protein>
<dbReference type="GO" id="GO:0047617">
    <property type="term" value="F:fatty acyl-CoA hydrolase activity"/>
    <property type="evidence" value="ECO:0007669"/>
    <property type="project" value="TreeGrafter"/>
</dbReference>
<keyword evidence="2" id="KW-0378">Hydrolase</keyword>
<dbReference type="RefSeq" id="WP_048929824.1">
    <property type="nucleotide sequence ID" value="NZ_KQ235877.1"/>
</dbReference>
<name>A0A0J9EWA4_9FIRM</name>
<dbReference type="PANTHER" id="PTHR31793">
    <property type="entry name" value="4-HYDROXYBENZOYL-COA THIOESTERASE FAMILY MEMBER"/>
    <property type="match status" value="1"/>
</dbReference>
<accession>A0A0J9EWA4</accession>
<dbReference type="PATRIC" id="fig|742734.4.peg.2352"/>
<sequence>MFKDYEHHANYYETDQMGCVHHSNFIRWMEEARIDMMEQMGCGYRSMEEAGIMSPVLEISCQYRTMVHFDDHILIRVRMKAYNAIRMILSYEMRDKATGELRAAGESSHCFLNREGHPVSLKRTYPTWDEAFQKAMATQNI</sequence>
<evidence type="ECO:0000313" key="4">
    <source>
        <dbReference type="Proteomes" id="UP000037392"/>
    </source>
</evidence>
<evidence type="ECO:0000313" key="3">
    <source>
        <dbReference type="EMBL" id="KMW20170.1"/>
    </source>
</evidence>
<dbReference type="InterPro" id="IPR050563">
    <property type="entry name" value="4-hydroxybenzoyl-CoA_TE"/>
</dbReference>
<comment type="similarity">
    <text evidence="1">Belongs to the 4-hydroxybenzoyl-CoA thioesterase family.</text>
</comment>
<dbReference type="GeneID" id="93161873"/>
<dbReference type="InterPro" id="IPR006684">
    <property type="entry name" value="YbgC/YbaW"/>
</dbReference>